<comment type="caution">
    <text evidence="1">The sequence shown here is derived from an EMBL/GenBank/DDBJ whole genome shotgun (WGS) entry which is preliminary data.</text>
</comment>
<feature type="non-terminal residue" evidence="1">
    <location>
        <position position="1"/>
    </location>
</feature>
<accession>A0A392NDA4</accession>
<gene>
    <name evidence="1" type="ORF">A2U01_0018852</name>
</gene>
<proteinExistence type="predicted"/>
<reference evidence="1 2" key="1">
    <citation type="journal article" date="2018" name="Front. Plant Sci.">
        <title>Red Clover (Trifolium pratense) and Zigzag Clover (T. medium) - A Picture of Genomic Similarities and Differences.</title>
        <authorList>
            <person name="Dluhosova J."/>
            <person name="Istvanek J."/>
            <person name="Nedelnik J."/>
            <person name="Repkova J."/>
        </authorList>
    </citation>
    <scope>NUCLEOTIDE SEQUENCE [LARGE SCALE GENOMIC DNA]</scope>
    <source>
        <strain evidence="2">cv. 10/8</strain>
        <tissue evidence="1">Leaf</tissue>
    </source>
</reference>
<name>A0A392NDA4_9FABA</name>
<evidence type="ECO:0000313" key="1">
    <source>
        <dbReference type="EMBL" id="MCH97856.1"/>
    </source>
</evidence>
<dbReference type="Proteomes" id="UP000265520">
    <property type="component" value="Unassembled WGS sequence"/>
</dbReference>
<protein>
    <submittedName>
        <fullName evidence="1">Uncharacterized protein</fullName>
    </submittedName>
</protein>
<organism evidence="1 2">
    <name type="scientific">Trifolium medium</name>
    <dbReference type="NCBI Taxonomy" id="97028"/>
    <lineage>
        <taxon>Eukaryota</taxon>
        <taxon>Viridiplantae</taxon>
        <taxon>Streptophyta</taxon>
        <taxon>Embryophyta</taxon>
        <taxon>Tracheophyta</taxon>
        <taxon>Spermatophyta</taxon>
        <taxon>Magnoliopsida</taxon>
        <taxon>eudicotyledons</taxon>
        <taxon>Gunneridae</taxon>
        <taxon>Pentapetalae</taxon>
        <taxon>rosids</taxon>
        <taxon>fabids</taxon>
        <taxon>Fabales</taxon>
        <taxon>Fabaceae</taxon>
        <taxon>Papilionoideae</taxon>
        <taxon>50 kb inversion clade</taxon>
        <taxon>NPAAA clade</taxon>
        <taxon>Hologalegina</taxon>
        <taxon>IRL clade</taxon>
        <taxon>Trifolieae</taxon>
        <taxon>Trifolium</taxon>
    </lineage>
</organism>
<sequence>FAQRASASCSEQRQCIKASWRAVARNSEQQPVVVAQRALASCGEQRQCVLVCQRASASSAEFGGLRATCQQTFLLSNLVAQ</sequence>
<dbReference type="AlphaFoldDB" id="A0A392NDA4"/>
<evidence type="ECO:0000313" key="2">
    <source>
        <dbReference type="Proteomes" id="UP000265520"/>
    </source>
</evidence>
<keyword evidence="2" id="KW-1185">Reference proteome</keyword>
<dbReference type="EMBL" id="LXQA010036082">
    <property type="protein sequence ID" value="MCH97856.1"/>
    <property type="molecule type" value="Genomic_DNA"/>
</dbReference>